<gene>
    <name evidence="3" type="ORF">GPM918_LOCUS11763</name>
    <name evidence="4" type="ORF">SRO942_LOCUS11764</name>
</gene>
<evidence type="ECO:0000313" key="4">
    <source>
        <dbReference type="EMBL" id="CAF3735701.1"/>
    </source>
</evidence>
<reference evidence="3" key="1">
    <citation type="submission" date="2021-02" db="EMBL/GenBank/DDBJ databases">
        <authorList>
            <person name="Nowell W R."/>
        </authorList>
    </citation>
    <scope>NUCLEOTIDE SEQUENCE</scope>
</reference>
<evidence type="ECO:0000256" key="1">
    <source>
        <dbReference type="SAM" id="MobiDB-lite"/>
    </source>
</evidence>
<keyword evidence="2" id="KW-0732">Signal</keyword>
<dbReference type="EMBL" id="CAJNOQ010002492">
    <property type="protein sequence ID" value="CAF0961234.1"/>
    <property type="molecule type" value="Genomic_DNA"/>
</dbReference>
<proteinExistence type="predicted"/>
<evidence type="ECO:0000313" key="5">
    <source>
        <dbReference type="Proteomes" id="UP000663829"/>
    </source>
</evidence>
<protein>
    <submittedName>
        <fullName evidence="3">Uncharacterized protein</fullName>
    </submittedName>
</protein>
<feature type="non-terminal residue" evidence="3">
    <location>
        <position position="1"/>
    </location>
</feature>
<sequence length="1294" mass="151921">HPTCHRLLLTAMLLPQKFPVMPCSNTLTISRTVFNTTEYPVDVRLSAMKAFLKLEPNEQEAQTFIINLVNSDNIPRRIKSRVLGFVNQLCRENKYSKNIFFDIATELTKTHHPEQYNIDFYTLAFCSPLHVEQLLQLWEIRRLDQLRFSLSARLIKRHPQIVLKLLNNELEDKMKQQQNYDVLEFFKEKEEQFSALSKCQDALIYQHICQYVLDLLKKYPKPRREMPSFLSTNMRKYFETAPEQMIDLLKLLLRENGLISGHKYSHGYSREIQLNLPRSLSEKYYTQIFMILYEKMSDLNEVLNTFFENQKHKNFYSITTRRKYFFENIVQKQIGIDKFLKKLYSHASTDTLSRLEEFPQLTSPLSKYLLARKEKEEPVDAVDKLTYLKYDFLEQNFDEFVKLMKETNADVEQRAKNLSSLLKCSICTRQFEEKVLNLIEKRLTNEQLMVIENLIRSFSEFNDYFHLNVLIKYRTVFESIFAYAFKHQQRTWSTLQVIFSYASFLVGRFQQCSSKAIQTEILMFAGTLIKRCYESNLAQGEFTGSEQKVLKSSKVAQQILIDQLKDPLEKMMNKNAYSDIESLISCMFIEPWSVQFVDEFLERLFFTHLANKESMLTMFSIDTNASLIEIFLKDKNKRSERVIRLLELDIAYIYDSCVQKCLMLSKNTHYINFFIQDEKCLTLDKLKQLNGGKETKLMRFNDKKLPGFTTIDNLLLYANCLTHEQQLKVTNMLHNDYLEDDDISMYEKLNAINALKCLTTTHYLTLKWSEKVTADKTTTVSGEEQAEEVSTKDNARQIFGAQSFDNIVLCLPAGLDLFKSDLLKILHHLMEKLNSSNAKYVSDAMLVISRKITDKEFLDLYLKFIKSEQFPKLGITANKELLRILIEYRFDRTLIDYVLHPLWLSKPHQDIRVCCIAILIHFIETNFTNENMWAMLEQAAVSDEYGKVHDELLLNGGSPMKRRYRRKSPTSSQKIRQPEKRKMFVQRVQMKILDHPSLIICQKGWQLIDHEHCDQDQLVNKAVPICQTFDKIGNTLTQQAFARILTCCKMNSSYISRVIQLLNELMTNEKYKQIDRDQNALDDYHDLPVYHRIDDLISSIIADIKHYRNDDQIIQQMKQFSQDVLKYNKALAKRTGELLLNLVNSKNIKQDLIAIIEFFKQYLTNETYRTKVLDGLSRLVEDAPFIEELNIDQKLSLCQDLITSDDQSSYQTLLIFDYFTSHVLSEQSVNKDKCRELLRQVRASENMVVNEKAMSYKYKQNNTDQDNGEASVYEDSHDRQMDEDSSSISSSQMS</sequence>
<dbReference type="Proteomes" id="UP000663829">
    <property type="component" value="Unassembled WGS sequence"/>
</dbReference>
<feature type="signal peptide" evidence="2">
    <location>
        <begin position="1"/>
        <end position="19"/>
    </location>
</feature>
<organism evidence="3 5">
    <name type="scientific">Didymodactylos carnosus</name>
    <dbReference type="NCBI Taxonomy" id="1234261"/>
    <lineage>
        <taxon>Eukaryota</taxon>
        <taxon>Metazoa</taxon>
        <taxon>Spiralia</taxon>
        <taxon>Gnathifera</taxon>
        <taxon>Rotifera</taxon>
        <taxon>Eurotatoria</taxon>
        <taxon>Bdelloidea</taxon>
        <taxon>Philodinida</taxon>
        <taxon>Philodinidae</taxon>
        <taxon>Didymodactylos</taxon>
    </lineage>
</organism>
<feature type="region of interest" description="Disordered" evidence="1">
    <location>
        <begin position="1256"/>
        <end position="1294"/>
    </location>
</feature>
<accession>A0A814DY64</accession>
<evidence type="ECO:0000256" key="2">
    <source>
        <dbReference type="SAM" id="SignalP"/>
    </source>
</evidence>
<keyword evidence="5" id="KW-1185">Reference proteome</keyword>
<dbReference type="EMBL" id="CAJOBC010002492">
    <property type="protein sequence ID" value="CAF3735701.1"/>
    <property type="molecule type" value="Genomic_DNA"/>
</dbReference>
<dbReference type="OrthoDB" id="9997706at2759"/>
<feature type="chain" id="PRO_5036409993" evidence="2">
    <location>
        <begin position="20"/>
        <end position="1294"/>
    </location>
</feature>
<name>A0A814DY64_9BILA</name>
<evidence type="ECO:0000313" key="3">
    <source>
        <dbReference type="EMBL" id="CAF0961234.1"/>
    </source>
</evidence>
<comment type="caution">
    <text evidence="3">The sequence shown here is derived from an EMBL/GenBank/DDBJ whole genome shotgun (WGS) entry which is preliminary data.</text>
</comment>
<dbReference type="Proteomes" id="UP000681722">
    <property type="component" value="Unassembled WGS sequence"/>
</dbReference>